<sequence length="85" mass="9778">MASREDGEHCPVVKLSHQDIEILHHEFKDKLLGLRRCPVILDLEGVAEVARPRWPEWLFGHRGIALAERIKECFSPSLKRTALPE</sequence>
<evidence type="ECO:0000313" key="2">
    <source>
        <dbReference type="Proteomes" id="UP000034135"/>
    </source>
</evidence>
<name>A0A0G1AVL6_9BACT</name>
<dbReference type="EMBL" id="LCEB01000013">
    <property type="protein sequence ID" value="KKS65082.1"/>
    <property type="molecule type" value="Genomic_DNA"/>
</dbReference>
<dbReference type="Proteomes" id="UP000034135">
    <property type="component" value="Unassembled WGS sequence"/>
</dbReference>
<proteinExistence type="predicted"/>
<protein>
    <submittedName>
        <fullName evidence="1">Uncharacterized protein</fullName>
    </submittedName>
</protein>
<reference evidence="1 2" key="1">
    <citation type="journal article" date="2015" name="Nature">
        <title>rRNA introns, odd ribosomes, and small enigmatic genomes across a large radiation of phyla.</title>
        <authorList>
            <person name="Brown C.T."/>
            <person name="Hug L.A."/>
            <person name="Thomas B.C."/>
            <person name="Sharon I."/>
            <person name="Castelle C.J."/>
            <person name="Singh A."/>
            <person name="Wilkins M.J."/>
            <person name="Williams K.H."/>
            <person name="Banfield J.F."/>
        </authorList>
    </citation>
    <scope>NUCLEOTIDE SEQUENCE [LARGE SCALE GENOMIC DNA]</scope>
</reference>
<comment type="caution">
    <text evidence="1">The sequence shown here is derived from an EMBL/GenBank/DDBJ whole genome shotgun (WGS) entry which is preliminary data.</text>
</comment>
<organism evidence="1 2">
    <name type="scientific">Candidatus Daviesbacteria bacterium GW2011_GWA1_42_6</name>
    <dbReference type="NCBI Taxonomy" id="1618420"/>
    <lineage>
        <taxon>Bacteria</taxon>
        <taxon>Candidatus Daviesiibacteriota</taxon>
    </lineage>
</organism>
<accession>A0A0G1AVL6</accession>
<dbReference type="AlphaFoldDB" id="A0A0G1AVL6"/>
<evidence type="ECO:0000313" key="1">
    <source>
        <dbReference type="EMBL" id="KKS65082.1"/>
    </source>
</evidence>
<gene>
    <name evidence="1" type="ORF">UV33_C0013G0012</name>
</gene>